<dbReference type="EMBL" id="JAHHUM010000019">
    <property type="protein sequence ID" value="KAK5623662.1"/>
    <property type="molecule type" value="Genomic_DNA"/>
</dbReference>
<protein>
    <submittedName>
        <fullName evidence="2">Uncharacterized protein</fullName>
    </submittedName>
</protein>
<organism evidence="2 3">
    <name type="scientific">Crenichthys baileyi</name>
    <name type="common">White River springfish</name>
    <dbReference type="NCBI Taxonomy" id="28760"/>
    <lineage>
        <taxon>Eukaryota</taxon>
        <taxon>Metazoa</taxon>
        <taxon>Chordata</taxon>
        <taxon>Craniata</taxon>
        <taxon>Vertebrata</taxon>
        <taxon>Euteleostomi</taxon>
        <taxon>Actinopterygii</taxon>
        <taxon>Neopterygii</taxon>
        <taxon>Teleostei</taxon>
        <taxon>Neoteleostei</taxon>
        <taxon>Acanthomorphata</taxon>
        <taxon>Ovalentaria</taxon>
        <taxon>Atherinomorphae</taxon>
        <taxon>Cyprinodontiformes</taxon>
        <taxon>Goodeidae</taxon>
        <taxon>Crenichthys</taxon>
    </lineage>
</organism>
<accession>A0AAV9SQ93</accession>
<sequence>MPAALLRQGDGPGMSKPILGREQPSLSSWPRLMAVKELPEAEIKHQILFSKEARVEARVVAICIPATRVRTIKPFPLQSISCQQAIQASQNINGKPSCTVHVYQAVGRERRRLGLKPPLALDWLHSQSSAEPAAVARQKFSPNL</sequence>
<name>A0AAV9SQ93_9TELE</name>
<comment type="caution">
    <text evidence="2">The sequence shown here is derived from an EMBL/GenBank/DDBJ whole genome shotgun (WGS) entry which is preliminary data.</text>
</comment>
<evidence type="ECO:0000313" key="3">
    <source>
        <dbReference type="Proteomes" id="UP001311232"/>
    </source>
</evidence>
<keyword evidence="3" id="KW-1185">Reference proteome</keyword>
<proteinExistence type="predicted"/>
<feature type="region of interest" description="Disordered" evidence="1">
    <location>
        <begin position="1"/>
        <end position="21"/>
    </location>
</feature>
<evidence type="ECO:0000256" key="1">
    <source>
        <dbReference type="SAM" id="MobiDB-lite"/>
    </source>
</evidence>
<evidence type="ECO:0000313" key="2">
    <source>
        <dbReference type="EMBL" id="KAK5623662.1"/>
    </source>
</evidence>
<dbReference type="Proteomes" id="UP001311232">
    <property type="component" value="Unassembled WGS sequence"/>
</dbReference>
<dbReference type="AlphaFoldDB" id="A0AAV9SQ93"/>
<reference evidence="2 3" key="1">
    <citation type="submission" date="2021-06" db="EMBL/GenBank/DDBJ databases">
        <authorList>
            <person name="Palmer J.M."/>
        </authorList>
    </citation>
    <scope>NUCLEOTIDE SEQUENCE [LARGE SCALE GENOMIC DNA]</scope>
    <source>
        <strain evidence="2 3">MEX-2019</strain>
        <tissue evidence="2">Muscle</tissue>
    </source>
</reference>
<gene>
    <name evidence="2" type="ORF">CRENBAI_009113</name>
</gene>